<dbReference type="AlphaFoldDB" id="A0A0U1Q3M8"/>
<evidence type="ECO:0000313" key="2">
    <source>
        <dbReference type="EMBL" id="KKW69359.1"/>
    </source>
</evidence>
<reference evidence="2 3" key="1">
    <citation type="submission" date="2015-05" db="EMBL/GenBank/DDBJ databases">
        <title>Draft genome sequence of Lampropedia sp. CT6, isolated from the microbial mat of a hot water spring, located at Manikaran, India.</title>
        <authorList>
            <person name="Tripathi C."/>
            <person name="Rani P."/>
            <person name="Mahato N.K."/>
            <person name="Lal R."/>
        </authorList>
    </citation>
    <scope>NUCLEOTIDE SEQUENCE [LARGE SCALE GENOMIC DNA]</scope>
    <source>
        <strain evidence="2 3">CT6</strain>
    </source>
</reference>
<dbReference type="GO" id="GO:0005085">
    <property type="term" value="F:guanyl-nucleotide exchange factor activity"/>
    <property type="evidence" value="ECO:0007669"/>
    <property type="project" value="InterPro"/>
</dbReference>
<evidence type="ECO:0000259" key="1">
    <source>
        <dbReference type="SMART" id="SM00960"/>
    </source>
</evidence>
<proteinExistence type="predicted"/>
<feature type="domain" description="Roadblock/LAMTOR2" evidence="1">
    <location>
        <begin position="6"/>
        <end position="96"/>
    </location>
</feature>
<dbReference type="RefSeq" id="WP_046740327.1">
    <property type="nucleotide sequence ID" value="NZ_LBNQ01000005.1"/>
</dbReference>
<dbReference type="PATRIC" id="fig|1610491.3.peg.60"/>
<dbReference type="PANTHER" id="PTHR13323">
    <property type="entry name" value="LATE ENDOSOMAL/LYSOSOMAL MP1 INTERACTING PROTEIN"/>
    <property type="match status" value="1"/>
</dbReference>
<dbReference type="Gene3D" id="3.30.450.30">
    <property type="entry name" value="Dynein light chain 2a, cytoplasmic"/>
    <property type="match status" value="1"/>
</dbReference>
<evidence type="ECO:0000313" key="3">
    <source>
        <dbReference type="Proteomes" id="UP000050580"/>
    </source>
</evidence>
<dbReference type="SUPFAM" id="SSF103196">
    <property type="entry name" value="Roadblock/LC7 domain"/>
    <property type="match status" value="1"/>
</dbReference>
<accession>A0A0U1Q3M8</accession>
<dbReference type="EMBL" id="LBNQ01000005">
    <property type="protein sequence ID" value="KKW69359.1"/>
    <property type="molecule type" value="Genomic_DNA"/>
</dbReference>
<name>A0A0U1Q3M8_9BURK</name>
<dbReference type="OrthoDB" id="513103at2"/>
<keyword evidence="3" id="KW-1185">Reference proteome</keyword>
<dbReference type="GO" id="GO:0060090">
    <property type="term" value="F:molecular adaptor activity"/>
    <property type="evidence" value="ECO:0007669"/>
    <property type="project" value="InterPro"/>
</dbReference>
<dbReference type="GO" id="GO:0032008">
    <property type="term" value="P:positive regulation of TOR signaling"/>
    <property type="evidence" value="ECO:0007669"/>
    <property type="project" value="InterPro"/>
</dbReference>
<dbReference type="InterPro" id="IPR004942">
    <property type="entry name" value="Roadblock/LAMTOR2_dom"/>
</dbReference>
<sequence length="120" mass="12525">MRIDLLESTLKELNGSTADIEASALISVDGLLITSAMPQGMDEDRVGAMSAAILSMGERASRELARGVLERVLIQGANGCIIMTSAGPEAVLTVTARANAKLGLLFLDIKRAAQTLAQAL</sequence>
<gene>
    <name evidence="2" type="ORF">AAV94_00290</name>
</gene>
<organism evidence="2 3">
    <name type="scientific">Lampropedia cohaerens</name>
    <dbReference type="NCBI Taxonomy" id="1610491"/>
    <lineage>
        <taxon>Bacteria</taxon>
        <taxon>Pseudomonadati</taxon>
        <taxon>Pseudomonadota</taxon>
        <taxon>Betaproteobacteria</taxon>
        <taxon>Burkholderiales</taxon>
        <taxon>Comamonadaceae</taxon>
        <taxon>Lampropedia</taxon>
    </lineage>
</organism>
<dbReference type="SMART" id="SM00960">
    <property type="entry name" value="Robl_LC7"/>
    <property type="match status" value="1"/>
</dbReference>
<dbReference type="STRING" id="1610491.AAV94_00290"/>
<dbReference type="Proteomes" id="UP000050580">
    <property type="component" value="Unassembled WGS sequence"/>
</dbReference>
<protein>
    <recommendedName>
        <fullName evidence="1">Roadblock/LAMTOR2 domain-containing protein</fullName>
    </recommendedName>
</protein>
<dbReference type="Pfam" id="PF03259">
    <property type="entry name" value="Robl_LC7"/>
    <property type="match status" value="1"/>
</dbReference>
<comment type="caution">
    <text evidence="2">The sequence shown here is derived from an EMBL/GenBank/DDBJ whole genome shotgun (WGS) entry which is preliminary data.</text>
</comment>
<dbReference type="InterPro" id="IPR037587">
    <property type="entry name" value="LAMTOR2-like"/>
</dbReference>